<dbReference type="GO" id="GO:0016616">
    <property type="term" value="F:oxidoreductase activity, acting on the CH-OH group of donors, NAD or NADP as acceptor"/>
    <property type="evidence" value="ECO:0007669"/>
    <property type="project" value="TreeGrafter"/>
</dbReference>
<dbReference type="SUPFAM" id="SSF51735">
    <property type="entry name" value="NAD(P)-binding Rossmann-fold domains"/>
    <property type="match status" value="1"/>
</dbReference>
<dbReference type="GO" id="GO:0006633">
    <property type="term" value="P:fatty acid biosynthetic process"/>
    <property type="evidence" value="ECO:0007669"/>
    <property type="project" value="TreeGrafter"/>
</dbReference>
<dbReference type="PRINTS" id="PR00080">
    <property type="entry name" value="SDRFAMILY"/>
</dbReference>
<evidence type="ECO:0000256" key="1">
    <source>
        <dbReference type="ARBA" id="ARBA00006484"/>
    </source>
</evidence>
<evidence type="ECO:0000256" key="2">
    <source>
        <dbReference type="ARBA" id="ARBA00023002"/>
    </source>
</evidence>
<protein>
    <submittedName>
        <fullName evidence="4">SDR family oxidoreductase</fullName>
    </submittedName>
</protein>
<accession>A0A9D0ZEJ7</accession>
<dbReference type="InterPro" id="IPR020904">
    <property type="entry name" value="Sc_DH/Rdtase_CS"/>
</dbReference>
<dbReference type="InterPro" id="IPR036291">
    <property type="entry name" value="NAD(P)-bd_dom_sf"/>
</dbReference>
<dbReference type="Gene3D" id="3.40.50.720">
    <property type="entry name" value="NAD(P)-binding Rossmann-like Domain"/>
    <property type="match status" value="1"/>
</dbReference>
<dbReference type="EMBL" id="DVGA01000053">
    <property type="protein sequence ID" value="HIQ78677.1"/>
    <property type="molecule type" value="Genomic_DNA"/>
</dbReference>
<gene>
    <name evidence="4" type="ORF">IAB77_05400</name>
</gene>
<keyword evidence="2" id="KW-0560">Oxidoreductase</keyword>
<comment type="caution">
    <text evidence="4">The sequence shown here is derived from an EMBL/GenBank/DDBJ whole genome shotgun (WGS) entry which is preliminary data.</text>
</comment>
<reference evidence="4" key="2">
    <citation type="journal article" date="2021" name="PeerJ">
        <title>Extensive microbial diversity within the chicken gut microbiome revealed by metagenomics and culture.</title>
        <authorList>
            <person name="Gilroy R."/>
            <person name="Ravi A."/>
            <person name="Getino M."/>
            <person name="Pursley I."/>
            <person name="Horton D.L."/>
            <person name="Alikhan N.F."/>
            <person name="Baker D."/>
            <person name="Gharbi K."/>
            <person name="Hall N."/>
            <person name="Watson M."/>
            <person name="Adriaenssens E.M."/>
            <person name="Foster-Nyarko E."/>
            <person name="Jarju S."/>
            <person name="Secka A."/>
            <person name="Antonio M."/>
            <person name="Oren A."/>
            <person name="Chaudhuri R.R."/>
            <person name="La Ragione R."/>
            <person name="Hildebrand F."/>
            <person name="Pallen M.J."/>
        </authorList>
    </citation>
    <scope>NUCLEOTIDE SEQUENCE</scope>
    <source>
        <strain evidence="4">ChiBcolR7-354</strain>
    </source>
</reference>
<dbReference type="AlphaFoldDB" id="A0A9D0ZEJ7"/>
<sequence>MFDLHGRVAVVTGASAGLGRQFALALARQGADLAILARRERKLNEVAEEIRAVGVKCLVVRCDVREPEDVANAVKAVIAEYGKVDILVNNAGGGKSKPLDEFPEEDWIDTVNTDVFGVMRCTRDFGREMLKAGYGRIINIASILGKGGLPEIPISDYAASKGAVINFTHQMATEWAQKGITVNCICPGFFPSEANNPEAMKAMDYFIKDRTPMGRPGRDGELDSTVVYLAADESSYVTGNICTCDGGWTAI</sequence>
<proteinExistence type="inferred from homology"/>
<name>A0A9D0ZEJ7_9FIRM</name>
<comment type="similarity">
    <text evidence="1 3">Belongs to the short-chain dehydrogenases/reductases (SDR) family.</text>
</comment>
<dbReference type="InterPro" id="IPR002347">
    <property type="entry name" value="SDR_fam"/>
</dbReference>
<dbReference type="GO" id="GO:0048038">
    <property type="term" value="F:quinone binding"/>
    <property type="evidence" value="ECO:0007669"/>
    <property type="project" value="TreeGrafter"/>
</dbReference>
<reference evidence="4" key="1">
    <citation type="submission" date="2020-10" db="EMBL/GenBank/DDBJ databases">
        <authorList>
            <person name="Gilroy R."/>
        </authorList>
    </citation>
    <scope>NUCLEOTIDE SEQUENCE</scope>
    <source>
        <strain evidence="4">ChiBcolR7-354</strain>
    </source>
</reference>
<evidence type="ECO:0000313" key="4">
    <source>
        <dbReference type="EMBL" id="HIQ78677.1"/>
    </source>
</evidence>
<dbReference type="PROSITE" id="PS00061">
    <property type="entry name" value="ADH_SHORT"/>
    <property type="match status" value="1"/>
</dbReference>
<dbReference type="GO" id="GO:0008206">
    <property type="term" value="P:bile acid metabolic process"/>
    <property type="evidence" value="ECO:0007669"/>
    <property type="project" value="UniProtKB-ARBA"/>
</dbReference>
<dbReference type="FunFam" id="3.40.50.720:FF:000084">
    <property type="entry name" value="Short-chain dehydrogenase reductase"/>
    <property type="match status" value="1"/>
</dbReference>
<organism evidence="4 5">
    <name type="scientific">Candidatus Scatomorpha intestinavium</name>
    <dbReference type="NCBI Taxonomy" id="2840922"/>
    <lineage>
        <taxon>Bacteria</taxon>
        <taxon>Bacillati</taxon>
        <taxon>Bacillota</taxon>
        <taxon>Clostridia</taxon>
        <taxon>Eubacteriales</taxon>
        <taxon>Candidatus Scatomorpha</taxon>
    </lineage>
</organism>
<dbReference type="PANTHER" id="PTHR42760">
    <property type="entry name" value="SHORT-CHAIN DEHYDROGENASES/REDUCTASES FAMILY MEMBER"/>
    <property type="match status" value="1"/>
</dbReference>
<evidence type="ECO:0000256" key="3">
    <source>
        <dbReference type="RuleBase" id="RU000363"/>
    </source>
</evidence>
<evidence type="ECO:0000313" key="5">
    <source>
        <dbReference type="Proteomes" id="UP000824262"/>
    </source>
</evidence>
<dbReference type="Proteomes" id="UP000824262">
    <property type="component" value="Unassembled WGS sequence"/>
</dbReference>
<dbReference type="Pfam" id="PF00106">
    <property type="entry name" value="adh_short"/>
    <property type="match status" value="1"/>
</dbReference>
<dbReference type="PANTHER" id="PTHR42760:SF133">
    <property type="entry name" value="3-OXOACYL-[ACYL-CARRIER-PROTEIN] REDUCTASE"/>
    <property type="match status" value="1"/>
</dbReference>
<dbReference type="PRINTS" id="PR00081">
    <property type="entry name" value="GDHRDH"/>
</dbReference>